<evidence type="ECO:0000259" key="1">
    <source>
        <dbReference type="Pfam" id="PF02627"/>
    </source>
</evidence>
<feature type="domain" description="Carboxymuconolactone decarboxylase-like" evidence="1">
    <location>
        <begin position="21"/>
        <end position="98"/>
    </location>
</feature>
<dbReference type="Proteomes" id="UP001138757">
    <property type="component" value="Unassembled WGS sequence"/>
</dbReference>
<dbReference type="InterPro" id="IPR003779">
    <property type="entry name" value="CMD-like"/>
</dbReference>
<dbReference type="InterPro" id="IPR029032">
    <property type="entry name" value="AhpD-like"/>
</dbReference>
<comment type="caution">
    <text evidence="2">The sequence shown here is derived from an EMBL/GenBank/DDBJ whole genome shotgun (WGS) entry which is preliminary data.</text>
</comment>
<organism evidence="2 3">
    <name type="scientific">Sphingobium nicotianae</name>
    <dbReference type="NCBI Taxonomy" id="2782607"/>
    <lineage>
        <taxon>Bacteria</taxon>
        <taxon>Pseudomonadati</taxon>
        <taxon>Pseudomonadota</taxon>
        <taxon>Alphaproteobacteria</taxon>
        <taxon>Sphingomonadales</taxon>
        <taxon>Sphingomonadaceae</taxon>
        <taxon>Sphingobium</taxon>
    </lineage>
</organism>
<dbReference type="AlphaFoldDB" id="A0A9X1DC81"/>
<evidence type="ECO:0000313" key="2">
    <source>
        <dbReference type="EMBL" id="MBT2187312.1"/>
    </source>
</evidence>
<proteinExistence type="predicted"/>
<dbReference type="GO" id="GO:0051920">
    <property type="term" value="F:peroxiredoxin activity"/>
    <property type="evidence" value="ECO:0007669"/>
    <property type="project" value="InterPro"/>
</dbReference>
<protein>
    <submittedName>
        <fullName evidence="2">Carboxymuconolactone decarboxylase family protein</fullName>
    </submittedName>
</protein>
<accession>A0A9X1DC81</accession>
<sequence>MKRPSGGKGKELAAVAPLLNEITQDILYDKVWERPQLSKRDRSLITIMTLVALNRNQVEGHIQLGIENGLTVEELGEAISHIAFYAGWPCAVNGARALLNVQRAHEGASRDD</sequence>
<evidence type="ECO:0000313" key="3">
    <source>
        <dbReference type="Proteomes" id="UP001138757"/>
    </source>
</evidence>
<reference evidence="2" key="1">
    <citation type="submission" date="2021-05" db="EMBL/GenBank/DDBJ databases">
        <title>Genome of Sphingobium sp. strain.</title>
        <authorList>
            <person name="Fan R."/>
        </authorList>
    </citation>
    <scope>NUCLEOTIDE SEQUENCE</scope>
    <source>
        <strain evidence="2">H33</strain>
    </source>
</reference>
<dbReference type="RefSeq" id="WP_214623150.1">
    <property type="nucleotide sequence ID" value="NZ_JAHGAW010000006.1"/>
</dbReference>
<gene>
    <name evidence="2" type="ORF">KK488_10185</name>
</gene>
<dbReference type="Pfam" id="PF02627">
    <property type="entry name" value="CMD"/>
    <property type="match status" value="1"/>
</dbReference>
<dbReference type="SUPFAM" id="SSF69118">
    <property type="entry name" value="AhpD-like"/>
    <property type="match status" value="1"/>
</dbReference>
<dbReference type="EMBL" id="JAHGAW010000006">
    <property type="protein sequence ID" value="MBT2187312.1"/>
    <property type="molecule type" value="Genomic_DNA"/>
</dbReference>
<name>A0A9X1DC81_9SPHN</name>
<dbReference type="InterPro" id="IPR052512">
    <property type="entry name" value="4CMD/NDH-1_regulator"/>
</dbReference>
<dbReference type="Gene3D" id="1.20.1290.10">
    <property type="entry name" value="AhpD-like"/>
    <property type="match status" value="1"/>
</dbReference>
<dbReference type="PANTHER" id="PTHR33570:SF9">
    <property type="entry name" value="BLL4600 PROTEIN"/>
    <property type="match status" value="1"/>
</dbReference>
<dbReference type="PANTHER" id="PTHR33570">
    <property type="entry name" value="4-CARBOXYMUCONOLACTONE DECARBOXYLASE FAMILY PROTEIN"/>
    <property type="match status" value="1"/>
</dbReference>
<keyword evidence="3" id="KW-1185">Reference proteome</keyword>